<dbReference type="EMBL" id="JAAMPC010001591">
    <property type="protein sequence ID" value="KAG2239757.1"/>
    <property type="molecule type" value="Genomic_DNA"/>
</dbReference>
<dbReference type="InterPro" id="IPR005174">
    <property type="entry name" value="KIB1-4_b-propeller"/>
</dbReference>
<reference evidence="2 3" key="1">
    <citation type="submission" date="2020-02" db="EMBL/GenBank/DDBJ databases">
        <authorList>
            <person name="Ma Q."/>
            <person name="Huang Y."/>
            <person name="Song X."/>
            <person name="Pei D."/>
        </authorList>
    </citation>
    <scope>NUCLEOTIDE SEQUENCE [LARGE SCALE GENOMIC DNA]</scope>
    <source>
        <strain evidence="2">Sxm20200214</strain>
        <tissue evidence="2">Leaf</tissue>
    </source>
</reference>
<keyword evidence="3" id="KW-1185">Reference proteome</keyword>
<feature type="domain" description="KIB1-4 beta-propeller" evidence="1">
    <location>
        <begin position="5"/>
        <end position="138"/>
    </location>
</feature>
<sequence>MFNEENAVSIKKGDNSWKPITQLQFPCIYECYNMVYKDHKLYCLDHYNLTIFDFSGHVPSQVFEISVDGCVNRTVAGAIRHPGTIPCKRYLACYKNSMVVTVDGDVLIVNSVRESMSYIWDFEIYKMGSSTGSKWEEIFLRETRPFFWSWVSQCLPRTLKESRETRSTLMVLIQ</sequence>
<evidence type="ECO:0000259" key="1">
    <source>
        <dbReference type="Pfam" id="PF03478"/>
    </source>
</evidence>
<protein>
    <recommendedName>
        <fullName evidence="1">KIB1-4 beta-propeller domain-containing protein</fullName>
    </recommendedName>
</protein>
<organism evidence="2 3">
    <name type="scientific">Brassica carinata</name>
    <name type="common">Ethiopian mustard</name>
    <name type="synonym">Abyssinian cabbage</name>
    <dbReference type="NCBI Taxonomy" id="52824"/>
    <lineage>
        <taxon>Eukaryota</taxon>
        <taxon>Viridiplantae</taxon>
        <taxon>Streptophyta</taxon>
        <taxon>Embryophyta</taxon>
        <taxon>Tracheophyta</taxon>
        <taxon>Spermatophyta</taxon>
        <taxon>Magnoliopsida</taxon>
        <taxon>eudicotyledons</taxon>
        <taxon>Gunneridae</taxon>
        <taxon>Pentapetalae</taxon>
        <taxon>rosids</taxon>
        <taxon>malvids</taxon>
        <taxon>Brassicales</taxon>
        <taxon>Brassicaceae</taxon>
        <taxon>Brassiceae</taxon>
        <taxon>Brassica</taxon>
    </lineage>
</organism>
<comment type="caution">
    <text evidence="2">The sequence shown here is derived from an EMBL/GenBank/DDBJ whole genome shotgun (WGS) entry which is preliminary data.</text>
</comment>
<accession>A0A8X7NW79</accession>
<dbReference type="Pfam" id="PF03478">
    <property type="entry name" value="Beta-prop_KIB1-4"/>
    <property type="match status" value="1"/>
</dbReference>
<evidence type="ECO:0000313" key="2">
    <source>
        <dbReference type="EMBL" id="KAG2239757.1"/>
    </source>
</evidence>
<evidence type="ECO:0000313" key="3">
    <source>
        <dbReference type="Proteomes" id="UP000886595"/>
    </source>
</evidence>
<dbReference type="AlphaFoldDB" id="A0A8X7NW79"/>
<dbReference type="Proteomes" id="UP000886595">
    <property type="component" value="Unassembled WGS sequence"/>
</dbReference>
<gene>
    <name evidence="2" type="ORF">Bca52824_091454</name>
</gene>
<name>A0A8X7NW79_BRACI</name>
<dbReference type="OrthoDB" id="642536at2759"/>
<proteinExistence type="predicted"/>